<keyword evidence="3" id="KW-1185">Reference proteome</keyword>
<dbReference type="InterPro" id="IPR011029">
    <property type="entry name" value="DEATH-like_dom_sf"/>
</dbReference>
<dbReference type="EMBL" id="JAIWYP010000003">
    <property type="protein sequence ID" value="KAH3855383.1"/>
    <property type="molecule type" value="Genomic_DNA"/>
</dbReference>
<evidence type="ECO:0000313" key="3">
    <source>
        <dbReference type="Proteomes" id="UP000828390"/>
    </source>
</evidence>
<feature type="compositionally biased region" description="Basic and acidic residues" evidence="1">
    <location>
        <begin position="236"/>
        <end position="268"/>
    </location>
</feature>
<name>A0A9D4LBE9_DREPO</name>
<feature type="region of interest" description="Disordered" evidence="1">
    <location>
        <begin position="235"/>
        <end position="274"/>
    </location>
</feature>
<proteinExistence type="predicted"/>
<dbReference type="OrthoDB" id="6163085at2759"/>
<sequence>MRRYSKGIETSFNNEDENSISKFEENATILRPCLLHTIPVGSILTELTFLECSPKLSAIADRDPRAAMAMILNELQETRKVSFWIGFCVALQKSGYGNVAKLLTGPLPTNGAYQIFYMKTLSPFLRTLIQPQQLLDYLYGVGILDSRAVLRIKDRKHFGRLALTDHLLECLPNSHAFWYDHFVQALVNTGVHEEAVAMLNIPQILNDGDDETSVEKVFARNKIIHNEIPFNKHRGKTFEKEDKLESEANNSKNEKHRDARSLTYNEEKHDDEDGDLSHIIGQALSDISDDDDGSNATFSSLDSVSEETQRKEIDSEFGCSDSGLDSISVTYNKELYDDLYVDISNQQYCAQSKAMILNNMLYPWVELDDSLVSRGDGDIILLAEVGTDHFNDDCTPNVLPLQTLNSEFIRSLNNNSHTISAECSSITNGKHLEDPTGVQMHEYSKLDATAHCQSVPPFALQRSQADKVQMGESLKIEGSSEQVPTRPPALQRSPRKIQYTDVVIFEHKETMTETTLLSPDHLSLPKDCQILDVLKGRGTFDDYLKKIQLQNSELHNETPTRKEIVNALAERNALLNSKRKDIAVIRMKELEACALQTAMISDEVCLEYETDLTKGLYSARELKNDVITQPIPKPSDNEQYETVDDETSVETTLTRATGCPAVNRNVVVGDVSKAMEDDTIYKDSAIYSEYVPPSEEIGGI</sequence>
<feature type="compositionally biased region" description="Polar residues" evidence="1">
    <location>
        <begin position="294"/>
        <end position="303"/>
    </location>
</feature>
<reference evidence="2" key="2">
    <citation type="submission" date="2020-11" db="EMBL/GenBank/DDBJ databases">
        <authorList>
            <person name="McCartney M.A."/>
            <person name="Auch B."/>
            <person name="Kono T."/>
            <person name="Mallez S."/>
            <person name="Becker A."/>
            <person name="Gohl D.M."/>
            <person name="Silverstein K.A.T."/>
            <person name="Koren S."/>
            <person name="Bechman K.B."/>
            <person name="Herman A."/>
            <person name="Abrahante J.E."/>
            <person name="Garbe J."/>
        </authorList>
    </citation>
    <scope>NUCLEOTIDE SEQUENCE</scope>
    <source>
        <strain evidence="2">Duluth1</strain>
        <tissue evidence="2">Whole animal</tissue>
    </source>
</reference>
<accession>A0A9D4LBE9</accession>
<dbReference type="Proteomes" id="UP000828390">
    <property type="component" value="Unassembled WGS sequence"/>
</dbReference>
<evidence type="ECO:0000256" key="1">
    <source>
        <dbReference type="SAM" id="MobiDB-lite"/>
    </source>
</evidence>
<protein>
    <submittedName>
        <fullName evidence="2">Uncharacterized protein</fullName>
    </submittedName>
</protein>
<evidence type="ECO:0000313" key="2">
    <source>
        <dbReference type="EMBL" id="KAH3855383.1"/>
    </source>
</evidence>
<dbReference type="AlphaFoldDB" id="A0A9D4LBE9"/>
<comment type="caution">
    <text evidence="2">The sequence shown here is derived from an EMBL/GenBank/DDBJ whole genome shotgun (WGS) entry which is preliminary data.</text>
</comment>
<dbReference type="Gene3D" id="1.10.533.10">
    <property type="entry name" value="Death Domain, Fas"/>
    <property type="match status" value="1"/>
</dbReference>
<gene>
    <name evidence="2" type="ORF">DPMN_097950</name>
</gene>
<reference evidence="2" key="1">
    <citation type="journal article" date="2019" name="bioRxiv">
        <title>The Genome of the Zebra Mussel, Dreissena polymorpha: A Resource for Invasive Species Research.</title>
        <authorList>
            <person name="McCartney M.A."/>
            <person name="Auch B."/>
            <person name="Kono T."/>
            <person name="Mallez S."/>
            <person name="Zhang Y."/>
            <person name="Obille A."/>
            <person name="Becker A."/>
            <person name="Abrahante J.E."/>
            <person name="Garbe J."/>
            <person name="Badalamenti J.P."/>
            <person name="Herman A."/>
            <person name="Mangelson H."/>
            <person name="Liachko I."/>
            <person name="Sullivan S."/>
            <person name="Sone E.D."/>
            <person name="Koren S."/>
            <person name="Silverstein K.A.T."/>
            <person name="Beckman K.B."/>
            <person name="Gohl D.M."/>
        </authorList>
    </citation>
    <scope>NUCLEOTIDE SEQUENCE</scope>
    <source>
        <strain evidence="2">Duluth1</strain>
        <tissue evidence="2">Whole animal</tissue>
    </source>
</reference>
<feature type="region of interest" description="Disordered" evidence="1">
    <location>
        <begin position="286"/>
        <end position="317"/>
    </location>
</feature>
<organism evidence="2 3">
    <name type="scientific">Dreissena polymorpha</name>
    <name type="common">Zebra mussel</name>
    <name type="synonym">Mytilus polymorpha</name>
    <dbReference type="NCBI Taxonomy" id="45954"/>
    <lineage>
        <taxon>Eukaryota</taxon>
        <taxon>Metazoa</taxon>
        <taxon>Spiralia</taxon>
        <taxon>Lophotrochozoa</taxon>
        <taxon>Mollusca</taxon>
        <taxon>Bivalvia</taxon>
        <taxon>Autobranchia</taxon>
        <taxon>Heteroconchia</taxon>
        <taxon>Euheterodonta</taxon>
        <taxon>Imparidentia</taxon>
        <taxon>Neoheterodontei</taxon>
        <taxon>Myida</taxon>
        <taxon>Dreissenoidea</taxon>
        <taxon>Dreissenidae</taxon>
        <taxon>Dreissena</taxon>
    </lineage>
</organism>